<sequence>MASFASGTLVRARGREWVVLPESTEDFLVLRPLAGGDADVAGVLPRIEDVESATFSPPQADDLGDHRSANLLRDALRVGFRSTGGPFRSLARLAVDPRPYQFVPLLMALRQETTRLLIADDVGIGKTIEAGLVASELLAQGQVRGLTVLCPPSLAEQWQAELREKFALDAELVLASTVTRLQRGLAHDESIFERYPVTIVSTDYIKSDRRRDEFLRTALDLVIVDEAHTCVVDDAGRAGGGRTQRYRLLQDLAKDTERNLVLVTATPHSGSEAAFRNMLGLLDPALTDLDLRSDGARARVARHLVQRRRADVRGYLDEDTTFPSDRRSREVGYRLSPAFRALLDDVVAYVRGQVQDRSGTKLQQRVRWWSGLALLRSAASSPAALTATLMTRSATVSAADAEGANSLGREAVLDLVEDDSSESDDAAPGAVPDADLASPEARVLADLAERSHALDPAEDAKLAALVKQVRGLMRDGVSPIVFCRYIPTAHYVARQLRQTFKRVEVEVVTGELAPDDRAARVGGLLDASEGSPHILVATDCLSEGVNLQDGFQAVVHYDLAWNPTRHEQREGRVDRFGQEAEVVYAVTLYGEENGIDGVVLDVLLRKHAQIRKDLGISVPVPNEANDRVLNALLEGVLLRGGEYEQLELDIGLVPEAREFDDAWSSAAEQEKVSRTRYAQATIRPDEVAREIEEARSRLGRPDDVAAFVSTALAEIGGSVTRTDHGLVLASHSVPSTLRDRLRVDRDLLWAYDLPAPRGAAVLARTDQRVEALARFVLDGALDRRVPEPERPARRAGVITTADVSAMTVLLLVRVRVHVTLPGRHGTRTDVAEEARLMAFQGTPNDAVWLDEQQVQELMAAQPSANTPKDRAEMLVRNVVAALPPLQDRLEAEAMHVAAEIREAHSRVRRAARGREAAGGLGVRGLAVEPQLPVDVLGLFIYLPGGVA</sequence>
<dbReference type="InterPro" id="IPR057342">
    <property type="entry name" value="DEXDc_RapA"/>
</dbReference>
<dbReference type="EMBL" id="JABFAJ010000012">
    <property type="protein sequence ID" value="NNU27309.1"/>
    <property type="molecule type" value="Genomic_DNA"/>
</dbReference>
<protein>
    <submittedName>
        <fullName evidence="7">DEAD/DEAH box helicase</fullName>
    </submittedName>
</protein>
<evidence type="ECO:0000259" key="5">
    <source>
        <dbReference type="PROSITE" id="PS51192"/>
    </source>
</evidence>
<evidence type="ECO:0000313" key="8">
    <source>
        <dbReference type="Proteomes" id="UP000557204"/>
    </source>
</evidence>
<gene>
    <name evidence="7" type="ORF">HLI28_07105</name>
</gene>
<dbReference type="Pfam" id="PF00271">
    <property type="entry name" value="Helicase_C"/>
    <property type="match status" value="1"/>
</dbReference>
<dbReference type="InterPro" id="IPR038718">
    <property type="entry name" value="SNF2-like_sf"/>
</dbReference>
<organism evidence="7 8">
    <name type="scientific">Isoptericola sediminis</name>
    <dbReference type="NCBI Taxonomy" id="2733572"/>
    <lineage>
        <taxon>Bacteria</taxon>
        <taxon>Bacillati</taxon>
        <taxon>Actinomycetota</taxon>
        <taxon>Actinomycetes</taxon>
        <taxon>Micrococcales</taxon>
        <taxon>Promicromonosporaceae</taxon>
        <taxon>Isoptericola</taxon>
    </lineage>
</organism>
<feature type="domain" description="Helicase C-terminal" evidence="6">
    <location>
        <begin position="461"/>
        <end position="626"/>
    </location>
</feature>
<keyword evidence="8" id="KW-1185">Reference proteome</keyword>
<dbReference type="PROSITE" id="PS51192">
    <property type="entry name" value="HELICASE_ATP_BIND_1"/>
    <property type="match status" value="1"/>
</dbReference>
<dbReference type="PANTHER" id="PTHR45766">
    <property type="entry name" value="DNA ANNEALING HELICASE AND ENDONUCLEASE ZRANB3 FAMILY MEMBER"/>
    <property type="match status" value="1"/>
</dbReference>
<comment type="caution">
    <text evidence="7">The sequence shown here is derived from an EMBL/GenBank/DDBJ whole genome shotgun (WGS) entry which is preliminary data.</text>
</comment>
<dbReference type="PANTHER" id="PTHR45766:SF6">
    <property type="entry name" value="SWI_SNF-RELATED MATRIX-ASSOCIATED ACTIN-DEPENDENT REGULATOR OF CHROMATIN SUBFAMILY A-LIKE PROTEIN 1"/>
    <property type="match status" value="1"/>
</dbReference>
<reference evidence="7 8" key="1">
    <citation type="submission" date="2020-05" db="EMBL/GenBank/DDBJ databases">
        <title>Genome sequence of Isoptericola sp. JC619 isolated from Chilika lagoon, India.</title>
        <authorList>
            <person name="Kumar D."/>
            <person name="Appam K."/>
            <person name="Gandham S."/>
            <person name="Uppada J."/>
            <person name="Sasikala C."/>
            <person name="Venkata Ramana C."/>
        </authorList>
    </citation>
    <scope>NUCLEOTIDE SEQUENCE [LARGE SCALE GENOMIC DNA]</scope>
    <source>
        <strain evidence="7 8">JC619</strain>
    </source>
</reference>
<name>A0A849K5K6_9MICO</name>
<evidence type="ECO:0000256" key="3">
    <source>
        <dbReference type="ARBA" id="ARBA00022806"/>
    </source>
</evidence>
<dbReference type="Proteomes" id="UP000557204">
    <property type="component" value="Unassembled WGS sequence"/>
</dbReference>
<evidence type="ECO:0000256" key="1">
    <source>
        <dbReference type="ARBA" id="ARBA00022741"/>
    </source>
</evidence>
<dbReference type="CDD" id="cd18011">
    <property type="entry name" value="DEXDc_RapA"/>
    <property type="match status" value="1"/>
</dbReference>
<dbReference type="Gene3D" id="3.40.50.300">
    <property type="entry name" value="P-loop containing nucleotide triphosphate hydrolases"/>
    <property type="match status" value="1"/>
</dbReference>
<dbReference type="PROSITE" id="PS51194">
    <property type="entry name" value="HELICASE_CTER"/>
    <property type="match status" value="1"/>
</dbReference>
<dbReference type="Pfam" id="PF00176">
    <property type="entry name" value="SNF2-rel_dom"/>
    <property type="match status" value="1"/>
</dbReference>
<dbReference type="InterPro" id="IPR049730">
    <property type="entry name" value="SNF2/RAD54-like_C"/>
</dbReference>
<dbReference type="GO" id="GO:0005524">
    <property type="term" value="F:ATP binding"/>
    <property type="evidence" value="ECO:0007669"/>
    <property type="project" value="UniProtKB-KW"/>
</dbReference>
<evidence type="ECO:0000259" key="6">
    <source>
        <dbReference type="PROSITE" id="PS51194"/>
    </source>
</evidence>
<keyword evidence="2" id="KW-0378">Hydrolase</keyword>
<evidence type="ECO:0000256" key="4">
    <source>
        <dbReference type="ARBA" id="ARBA00022840"/>
    </source>
</evidence>
<dbReference type="GO" id="GO:0016787">
    <property type="term" value="F:hydrolase activity"/>
    <property type="evidence" value="ECO:0007669"/>
    <property type="project" value="UniProtKB-KW"/>
</dbReference>
<keyword evidence="3 7" id="KW-0347">Helicase</keyword>
<dbReference type="InterPro" id="IPR000330">
    <property type="entry name" value="SNF2_N"/>
</dbReference>
<evidence type="ECO:0000313" key="7">
    <source>
        <dbReference type="EMBL" id="NNU27309.1"/>
    </source>
</evidence>
<dbReference type="InterPro" id="IPR014001">
    <property type="entry name" value="Helicase_ATP-bd"/>
</dbReference>
<dbReference type="AlphaFoldDB" id="A0A849K5K6"/>
<dbReference type="CDD" id="cd18793">
    <property type="entry name" value="SF2_C_SNF"/>
    <property type="match status" value="1"/>
</dbReference>
<keyword evidence="1" id="KW-0547">Nucleotide-binding</keyword>
<dbReference type="GO" id="GO:0004386">
    <property type="term" value="F:helicase activity"/>
    <property type="evidence" value="ECO:0007669"/>
    <property type="project" value="UniProtKB-KW"/>
</dbReference>
<feature type="domain" description="Helicase ATP-binding" evidence="5">
    <location>
        <begin position="107"/>
        <end position="285"/>
    </location>
</feature>
<dbReference type="SUPFAM" id="SSF52540">
    <property type="entry name" value="P-loop containing nucleoside triphosphate hydrolases"/>
    <property type="match status" value="1"/>
</dbReference>
<dbReference type="InterPro" id="IPR001650">
    <property type="entry name" value="Helicase_C-like"/>
</dbReference>
<evidence type="ECO:0000256" key="2">
    <source>
        <dbReference type="ARBA" id="ARBA00022801"/>
    </source>
</evidence>
<dbReference type="SMART" id="SM00490">
    <property type="entry name" value="HELICc"/>
    <property type="match status" value="1"/>
</dbReference>
<dbReference type="InterPro" id="IPR027417">
    <property type="entry name" value="P-loop_NTPase"/>
</dbReference>
<dbReference type="Gene3D" id="3.40.50.10810">
    <property type="entry name" value="Tandem AAA-ATPase domain"/>
    <property type="match status" value="1"/>
</dbReference>
<accession>A0A849K5K6</accession>
<keyword evidence="4" id="KW-0067">ATP-binding</keyword>
<proteinExistence type="predicted"/>
<dbReference type="SMART" id="SM00487">
    <property type="entry name" value="DEXDc"/>
    <property type="match status" value="1"/>
</dbReference>
<dbReference type="RefSeq" id="WP_171246819.1">
    <property type="nucleotide sequence ID" value="NZ_JABFAJ010000012.1"/>
</dbReference>